<dbReference type="RefSeq" id="WP_068570361.1">
    <property type="nucleotide sequence ID" value="NZ_LSRF01000009.1"/>
</dbReference>
<dbReference type="STRING" id="239498.AXK60_22745"/>
<evidence type="ECO:0000313" key="1">
    <source>
        <dbReference type="EMBL" id="KXP13925.1"/>
    </source>
</evidence>
<organism evidence="1 2">
    <name type="scientific">Tsukamurella pseudospumae</name>
    <dbReference type="NCBI Taxonomy" id="239498"/>
    <lineage>
        <taxon>Bacteria</taxon>
        <taxon>Bacillati</taxon>
        <taxon>Actinomycetota</taxon>
        <taxon>Actinomycetes</taxon>
        <taxon>Mycobacteriales</taxon>
        <taxon>Tsukamurellaceae</taxon>
        <taxon>Tsukamurella</taxon>
    </lineage>
</organism>
<dbReference type="EMBL" id="LSRF01000009">
    <property type="protein sequence ID" value="KXP13925.1"/>
    <property type="molecule type" value="Genomic_DNA"/>
</dbReference>
<accession>A0A138AU01</accession>
<reference evidence="2" key="1">
    <citation type="submission" date="2016-02" db="EMBL/GenBank/DDBJ databases">
        <authorList>
            <person name="Wen L."/>
            <person name="He K."/>
            <person name="Yang H."/>
        </authorList>
    </citation>
    <scope>NUCLEOTIDE SEQUENCE [LARGE SCALE GENOMIC DNA]</scope>
    <source>
        <strain evidence="2">JCM 15929</strain>
    </source>
</reference>
<evidence type="ECO:0000313" key="2">
    <source>
        <dbReference type="Proteomes" id="UP000070258"/>
    </source>
</evidence>
<proteinExistence type="predicted"/>
<sequence>MATPDTQAQMIAALAGPGPTPEQVAASRAWADARRAERLDTPIPCTPDPTTARCADMSCPSCWLDAAAASDILPLPELSAPAHQAAHDSWRAAWLPYLCRTITQSLHAERAITDAGDAERLGPQARELLADDARASVHELASALAPRSEHRPLLHVTAVLADMVRQSERALLDLAAGRAGALRMCASLYVRLRAVAEDMLGVGVIPAAQLPVLADFEQTTPAVTHLRDVTVREPSPAREDGE</sequence>
<name>A0A138AU01_9ACTN</name>
<comment type="caution">
    <text evidence="1">The sequence shown here is derived from an EMBL/GenBank/DDBJ whole genome shotgun (WGS) entry which is preliminary data.</text>
</comment>
<protein>
    <submittedName>
        <fullName evidence="1">Uncharacterized protein</fullName>
    </submittedName>
</protein>
<gene>
    <name evidence="1" type="ORF">AXK60_22745</name>
</gene>
<dbReference type="AlphaFoldDB" id="A0A138AU01"/>
<dbReference type="Proteomes" id="UP000070258">
    <property type="component" value="Unassembled WGS sequence"/>
</dbReference>